<name>A0A7Y9GGR5_9ACTN</name>
<comment type="caution">
    <text evidence="2">The sequence shown here is derived from an EMBL/GenBank/DDBJ whole genome shotgun (WGS) entry which is preliminary data.</text>
</comment>
<dbReference type="EMBL" id="JACCBT010000001">
    <property type="protein sequence ID" value="NYE15005.1"/>
    <property type="molecule type" value="Genomic_DNA"/>
</dbReference>
<dbReference type="Proteomes" id="UP000591272">
    <property type="component" value="Unassembled WGS sequence"/>
</dbReference>
<keyword evidence="3" id="KW-1185">Reference proteome</keyword>
<feature type="region of interest" description="Disordered" evidence="1">
    <location>
        <begin position="481"/>
        <end position="503"/>
    </location>
</feature>
<organism evidence="2 3">
    <name type="scientific">Actinomadura citrea</name>
    <dbReference type="NCBI Taxonomy" id="46158"/>
    <lineage>
        <taxon>Bacteria</taxon>
        <taxon>Bacillati</taxon>
        <taxon>Actinomycetota</taxon>
        <taxon>Actinomycetes</taxon>
        <taxon>Streptosporangiales</taxon>
        <taxon>Thermomonosporaceae</taxon>
        <taxon>Actinomadura</taxon>
    </lineage>
</organism>
<protein>
    <submittedName>
        <fullName evidence="2">Uncharacterized protein</fullName>
    </submittedName>
</protein>
<gene>
    <name evidence="2" type="ORF">BJ999_005301</name>
</gene>
<proteinExistence type="predicted"/>
<accession>A0A7Y9GGR5</accession>
<evidence type="ECO:0000256" key="1">
    <source>
        <dbReference type="SAM" id="MobiDB-lite"/>
    </source>
</evidence>
<dbReference type="RefSeq" id="WP_179835772.1">
    <property type="nucleotide sequence ID" value="NZ_BMRD01000011.1"/>
</dbReference>
<evidence type="ECO:0000313" key="3">
    <source>
        <dbReference type="Proteomes" id="UP000591272"/>
    </source>
</evidence>
<sequence length="946" mass="100856">MKIRLSGGVVASGRHAWIARPSGPRRLLDQADARPGTPVALGPERAPAGDVANAVRELSLLVADGGAVAAGAGVDLGGGFRSARLDGARGDQRDAVLAALRTVGLHGADRLGERAGVLVALFGPAVTRRVGAAAARAAEEGRWAALHLASAASDVLGPEQLERVLALEAPEGVDLTPGGSPSVLAGYLRRVLEQVSPPRRLALILDLWERVAERRTGLARRDARLATQSRRDRVADLRKRRRHDDDEHILWQVRIDLENEQPSLADIARWTPGRWYWHERLQRVFADAIAATALLRTAAAVADHGLEDGLERSAPVLRAAATLMPDWAAGKAARRVPGLTGLPVRPGAYVRDLARRLAAGKPMDAKFAAYTRPRLACARDFALVVIEDVGRVMGDMVGTHDDLLREWSPSLQSWREGAGYGRPPAEWDGIAPWTGPMLGDLEPLRRRLTPDQDPATAETAADLLWYADLVDALARLYGHERAQPTPGTGDPWFDHDPPPAGEPLTPRLDSVMGAVSGAAQLVALGGVPPGAPRTWAALTAGLMSATAIAEALTGDFAVPAPLAALDGAAVPGTPLRLKIARSARDVAGWADYMGNCIAGPAYVEEAREGRSGLAGLYDADGLLVVNAELVALRPASRGWRVAEIAARFNDAPDEALEQRFREWVAALPGAVRDETEQAPDELPPVRPARRRAAPRLVEEVGPALGELVLRSWAQAAPEALGALSAVAGTGPDAALVRLRRFGGPQLTGAVGRALDEGATDLVRLWTASGLRPLRSALDALDPALRGRFDQLPLLLGEPPLPKTLRRLVKLPAVADAYSLDLVARRVRRAIGLLAVRDDPVIARAFAKPTAEPLLCALSIATTCAAPDIRLVSVAPPRTTSVPGYPATTLEDEEGPWQRALPAARELGTDTAVFWDEIAEHGLRVPESWLAHGGWAALWSRAHTHRR</sequence>
<reference evidence="2 3" key="1">
    <citation type="submission" date="2020-07" db="EMBL/GenBank/DDBJ databases">
        <title>Sequencing the genomes of 1000 actinobacteria strains.</title>
        <authorList>
            <person name="Klenk H.-P."/>
        </authorList>
    </citation>
    <scope>NUCLEOTIDE SEQUENCE [LARGE SCALE GENOMIC DNA]</scope>
    <source>
        <strain evidence="2 3">DSM 43461</strain>
    </source>
</reference>
<dbReference type="AlphaFoldDB" id="A0A7Y9GGR5"/>
<evidence type="ECO:0000313" key="2">
    <source>
        <dbReference type="EMBL" id="NYE15005.1"/>
    </source>
</evidence>